<reference evidence="2" key="1">
    <citation type="journal article" date="2019" name="Int. J. Syst. Evol. Microbiol.">
        <title>The Global Catalogue of Microorganisms (GCM) 10K type strain sequencing project: providing services to taxonomists for standard genome sequencing and annotation.</title>
        <authorList>
            <consortium name="The Broad Institute Genomics Platform"/>
            <consortium name="The Broad Institute Genome Sequencing Center for Infectious Disease"/>
            <person name="Wu L."/>
            <person name="Ma J."/>
        </authorList>
    </citation>
    <scope>NUCLEOTIDE SEQUENCE [LARGE SCALE GENOMIC DNA]</scope>
    <source>
        <strain evidence="2">JCM 13378</strain>
    </source>
</reference>
<name>A0ABP3GLQ4_9ALTE</name>
<dbReference type="Proteomes" id="UP001501757">
    <property type="component" value="Unassembled WGS sequence"/>
</dbReference>
<sequence length="64" mass="7283">MRLCSNDSPGGVNAWQVHCIKYECQFQNADVWLGAKIGDKYKDNWSDHNALQGLTLVKSHRYTA</sequence>
<protein>
    <submittedName>
        <fullName evidence="1">Uncharacterized protein</fullName>
    </submittedName>
</protein>
<keyword evidence="2" id="KW-1185">Reference proteome</keyword>
<evidence type="ECO:0000313" key="2">
    <source>
        <dbReference type="Proteomes" id="UP001501757"/>
    </source>
</evidence>
<evidence type="ECO:0000313" key="1">
    <source>
        <dbReference type="EMBL" id="GAA0347431.1"/>
    </source>
</evidence>
<comment type="caution">
    <text evidence="1">The sequence shown here is derived from an EMBL/GenBank/DDBJ whole genome shotgun (WGS) entry which is preliminary data.</text>
</comment>
<organism evidence="1 2">
    <name type="scientific">Bowmanella denitrificans</name>
    <dbReference type="NCBI Taxonomy" id="366582"/>
    <lineage>
        <taxon>Bacteria</taxon>
        <taxon>Pseudomonadati</taxon>
        <taxon>Pseudomonadota</taxon>
        <taxon>Gammaproteobacteria</taxon>
        <taxon>Alteromonadales</taxon>
        <taxon>Alteromonadaceae</taxon>
        <taxon>Bowmanella</taxon>
    </lineage>
</organism>
<proteinExistence type="predicted"/>
<gene>
    <name evidence="1" type="ORF">GCM10009092_09810</name>
</gene>
<accession>A0ABP3GLQ4</accession>
<dbReference type="EMBL" id="BAAAEI010000006">
    <property type="protein sequence ID" value="GAA0347431.1"/>
    <property type="molecule type" value="Genomic_DNA"/>
</dbReference>